<evidence type="ECO:0000256" key="5">
    <source>
        <dbReference type="ARBA" id="ARBA00023033"/>
    </source>
</evidence>
<dbReference type="PANTHER" id="PTHR47178">
    <property type="entry name" value="MONOOXYGENASE, FAD-BINDING"/>
    <property type="match status" value="1"/>
</dbReference>
<evidence type="ECO:0000256" key="2">
    <source>
        <dbReference type="ARBA" id="ARBA00022630"/>
    </source>
</evidence>
<comment type="cofactor">
    <cofactor evidence="1">
        <name>FAD</name>
        <dbReference type="ChEBI" id="CHEBI:57692"/>
    </cofactor>
</comment>
<dbReference type="PRINTS" id="PR00420">
    <property type="entry name" value="RNGMNOXGNASE"/>
</dbReference>
<protein>
    <recommendedName>
        <fullName evidence="6">FAD-binding domain-containing protein</fullName>
    </recommendedName>
</protein>
<sequence>MGLLRRFSALIPRTRAAVAEPATTVTVLVVGAGSTGLALAQGLKKACLALSFFAGIPCIVVEKHEGLDAQPRDWNMGLHWGAESLKAVIPDEMWSRIQTTQVDPFSPTAAEDVLKFLNGQSGEILTAVPANNFYRLRRRKLRALLAEGLDVRYGMKLEQIEYAKDGKYATAFFRNGPSITASLIVGTDGARSATRRLLLGPELGSIRTLPYCATFVQARFTAEQARFLRQFHPLYLASINPAGYFAFFGMHDAPDPKRPETWTFFFYISWHSPLEEQKATSSWTNAQRLKQVKEFATKFTDPWKSAFAWIPDDHEVWYMSLTDFDPGAEGHRWDSHDGRVTLAGDAAHAMTYQRGQGLNHSVTDAAKLVVAIQEFFSGRKARGDAIRKYEEEMISRAGGEVRMSTTNTEMVHDWQKVLASPIMTQGMTKVQDIDDKSVN</sequence>
<dbReference type="InterPro" id="IPR036188">
    <property type="entry name" value="FAD/NAD-bd_sf"/>
</dbReference>
<dbReference type="Proteomes" id="UP001610432">
    <property type="component" value="Unassembled WGS sequence"/>
</dbReference>
<dbReference type="PANTHER" id="PTHR47178:SF3">
    <property type="entry name" value="FAD-BINDING DOMAIN-CONTAINING PROTEIN"/>
    <property type="match status" value="1"/>
</dbReference>
<evidence type="ECO:0000256" key="4">
    <source>
        <dbReference type="ARBA" id="ARBA00023002"/>
    </source>
</evidence>
<dbReference type="EMBL" id="JBFXLQ010000020">
    <property type="protein sequence ID" value="KAL2867223.1"/>
    <property type="molecule type" value="Genomic_DNA"/>
</dbReference>
<comment type="caution">
    <text evidence="7">The sequence shown here is derived from an EMBL/GenBank/DDBJ whole genome shotgun (WGS) entry which is preliminary data.</text>
</comment>
<keyword evidence="5" id="KW-0503">Monooxygenase</keyword>
<dbReference type="GeneID" id="98148053"/>
<name>A0ABR4LV41_9EURO</name>
<keyword evidence="4" id="KW-0560">Oxidoreductase</keyword>
<dbReference type="SUPFAM" id="SSF51905">
    <property type="entry name" value="FAD/NAD(P)-binding domain"/>
    <property type="match status" value="1"/>
</dbReference>
<evidence type="ECO:0000256" key="1">
    <source>
        <dbReference type="ARBA" id="ARBA00001974"/>
    </source>
</evidence>
<evidence type="ECO:0000256" key="3">
    <source>
        <dbReference type="ARBA" id="ARBA00022827"/>
    </source>
</evidence>
<feature type="domain" description="FAD-binding" evidence="6">
    <location>
        <begin position="25"/>
        <end position="397"/>
    </location>
</feature>
<reference evidence="7 8" key="1">
    <citation type="submission" date="2024-07" db="EMBL/GenBank/DDBJ databases">
        <title>Section-level genome sequencing and comparative genomics of Aspergillus sections Usti and Cavernicolus.</title>
        <authorList>
            <consortium name="Lawrence Berkeley National Laboratory"/>
            <person name="Nybo J.L."/>
            <person name="Vesth T.C."/>
            <person name="Theobald S."/>
            <person name="Frisvad J.C."/>
            <person name="Larsen T.O."/>
            <person name="Kjaerboelling I."/>
            <person name="Rothschild-Mancinelli K."/>
            <person name="Lyhne E.K."/>
            <person name="Kogle M.E."/>
            <person name="Barry K."/>
            <person name="Clum A."/>
            <person name="Na H."/>
            <person name="Ledsgaard L."/>
            <person name="Lin J."/>
            <person name="Lipzen A."/>
            <person name="Kuo A."/>
            <person name="Riley R."/>
            <person name="Mondo S."/>
            <person name="Labutti K."/>
            <person name="Haridas S."/>
            <person name="Pangalinan J."/>
            <person name="Salamov A.A."/>
            <person name="Simmons B.A."/>
            <person name="Magnuson J.K."/>
            <person name="Chen J."/>
            <person name="Drula E."/>
            <person name="Henrissat B."/>
            <person name="Wiebenga A."/>
            <person name="Lubbers R.J."/>
            <person name="Gomes A.C."/>
            <person name="Macurrencykelacurrency M.R."/>
            <person name="Stajich J."/>
            <person name="Grigoriev I.V."/>
            <person name="Mortensen U.H."/>
            <person name="De Vries R.P."/>
            <person name="Baker S.E."/>
            <person name="Andersen M.R."/>
        </authorList>
    </citation>
    <scope>NUCLEOTIDE SEQUENCE [LARGE SCALE GENOMIC DNA]</scope>
    <source>
        <strain evidence="7 8">CBS 449.75</strain>
    </source>
</reference>
<keyword evidence="8" id="KW-1185">Reference proteome</keyword>
<organism evidence="7 8">
    <name type="scientific">Aspergillus lucknowensis</name>
    <dbReference type="NCBI Taxonomy" id="176173"/>
    <lineage>
        <taxon>Eukaryota</taxon>
        <taxon>Fungi</taxon>
        <taxon>Dikarya</taxon>
        <taxon>Ascomycota</taxon>
        <taxon>Pezizomycotina</taxon>
        <taxon>Eurotiomycetes</taxon>
        <taxon>Eurotiomycetidae</taxon>
        <taxon>Eurotiales</taxon>
        <taxon>Aspergillaceae</taxon>
        <taxon>Aspergillus</taxon>
        <taxon>Aspergillus subgen. Nidulantes</taxon>
    </lineage>
</organism>
<keyword evidence="3" id="KW-0274">FAD</keyword>
<proteinExistence type="predicted"/>
<keyword evidence="2" id="KW-0285">Flavoprotein</keyword>
<gene>
    <name evidence="7" type="ORF">BJX67DRAFT_381239</name>
</gene>
<accession>A0ABR4LV41</accession>
<evidence type="ECO:0000313" key="7">
    <source>
        <dbReference type="EMBL" id="KAL2867223.1"/>
    </source>
</evidence>
<dbReference type="Gene3D" id="3.50.50.60">
    <property type="entry name" value="FAD/NAD(P)-binding domain"/>
    <property type="match status" value="1"/>
</dbReference>
<evidence type="ECO:0000259" key="6">
    <source>
        <dbReference type="Pfam" id="PF01494"/>
    </source>
</evidence>
<dbReference type="RefSeq" id="XP_070886202.1">
    <property type="nucleotide sequence ID" value="XM_071032981.1"/>
</dbReference>
<evidence type="ECO:0000313" key="8">
    <source>
        <dbReference type="Proteomes" id="UP001610432"/>
    </source>
</evidence>
<dbReference type="InterPro" id="IPR002938">
    <property type="entry name" value="FAD-bd"/>
</dbReference>
<dbReference type="Pfam" id="PF01494">
    <property type="entry name" value="FAD_binding_3"/>
    <property type="match status" value="1"/>
</dbReference>